<dbReference type="GeneID" id="19333452"/>
<evidence type="ECO:0000313" key="1">
    <source>
        <dbReference type="EMBL" id="EME82318.1"/>
    </source>
</evidence>
<dbReference type="EMBL" id="KB446559">
    <property type="protein sequence ID" value="EME82318.1"/>
    <property type="molecule type" value="Genomic_DNA"/>
</dbReference>
<sequence>MLRMAQQAIEASISSQKLSCIVLSLSWSSLKFKPSPKLSAAPTSDYTPHTTLSSKISNHHEIHTGPGTKDLDVIMYYDKRDPILRGSHCFIGACCRCRCRSLRRLPIDNLLTSTRLSRKHSGFYFFFSIRQRNESLVIQPDFYLFFETSKNESFNRSFCADLCLLVAGSNWSTTRHYNDRQLCGMIQMFDMDTGNNLHLHWKRGDASVVDNLFWNLQRTSPPLTVRARVPSAKLAVHESITIDNSRDHPFKHYASKPTASEPLPWITTPKTETTKSHKLASSFRHALLASKVHWRLRFSMESREGYCLTELVGQLFPLGWAIKVKMGLTAWHGGAGDAEHAAGASIQAEMRIRIHPFGAAVFRFRCISRVLLHPLTYLAYPLITKLGRIRDRICDGIETTVHIKVRLGRFHDRGMYQEYMVSALALSSSCPMMSSAHAVQSRCSSDVEQRRLRFWWQLHEAEDRIWNMRQSYVMAAALDYIKGIMTDRGLMLRLYMYT</sequence>
<dbReference type="AlphaFoldDB" id="M3AYS7"/>
<organism evidence="1 2">
    <name type="scientific">Pseudocercospora fijiensis (strain CIRAD86)</name>
    <name type="common">Black leaf streak disease fungus</name>
    <name type="synonym">Mycosphaerella fijiensis</name>
    <dbReference type="NCBI Taxonomy" id="383855"/>
    <lineage>
        <taxon>Eukaryota</taxon>
        <taxon>Fungi</taxon>
        <taxon>Dikarya</taxon>
        <taxon>Ascomycota</taxon>
        <taxon>Pezizomycotina</taxon>
        <taxon>Dothideomycetes</taxon>
        <taxon>Dothideomycetidae</taxon>
        <taxon>Mycosphaerellales</taxon>
        <taxon>Mycosphaerellaceae</taxon>
        <taxon>Pseudocercospora</taxon>
    </lineage>
</organism>
<dbReference type="RefSeq" id="XP_007927711.1">
    <property type="nucleotide sequence ID" value="XM_007929520.1"/>
</dbReference>
<accession>M3AYS7</accession>
<dbReference type="KEGG" id="pfj:MYCFIDRAFT_175860"/>
<evidence type="ECO:0000313" key="2">
    <source>
        <dbReference type="Proteomes" id="UP000016932"/>
    </source>
</evidence>
<proteinExistence type="predicted"/>
<gene>
    <name evidence="1" type="ORF">MYCFIDRAFT_175860</name>
</gene>
<dbReference type="HOGENOM" id="CLU_547609_0_0_1"/>
<name>M3AYS7_PSEFD</name>
<dbReference type="VEuPathDB" id="FungiDB:MYCFIDRAFT_175860"/>
<reference evidence="1 2" key="1">
    <citation type="journal article" date="2012" name="PLoS Pathog.">
        <title>Diverse lifestyles and strategies of plant pathogenesis encoded in the genomes of eighteen Dothideomycetes fungi.</title>
        <authorList>
            <person name="Ohm R.A."/>
            <person name="Feau N."/>
            <person name="Henrissat B."/>
            <person name="Schoch C.L."/>
            <person name="Horwitz B.A."/>
            <person name="Barry K.W."/>
            <person name="Condon B.J."/>
            <person name="Copeland A.C."/>
            <person name="Dhillon B."/>
            <person name="Glaser F."/>
            <person name="Hesse C.N."/>
            <person name="Kosti I."/>
            <person name="LaButti K."/>
            <person name="Lindquist E.A."/>
            <person name="Lucas S."/>
            <person name="Salamov A.A."/>
            <person name="Bradshaw R.E."/>
            <person name="Ciuffetti L."/>
            <person name="Hamelin R.C."/>
            <person name="Kema G.H.J."/>
            <person name="Lawrence C."/>
            <person name="Scott J.A."/>
            <person name="Spatafora J.W."/>
            <person name="Turgeon B.G."/>
            <person name="de Wit P.J.G.M."/>
            <person name="Zhong S."/>
            <person name="Goodwin S.B."/>
            <person name="Grigoriev I.V."/>
        </authorList>
    </citation>
    <scope>NUCLEOTIDE SEQUENCE [LARGE SCALE GENOMIC DNA]</scope>
    <source>
        <strain evidence="1 2">CIRAD86</strain>
    </source>
</reference>
<protein>
    <submittedName>
        <fullName evidence="1">Uncharacterized protein</fullName>
    </submittedName>
</protein>
<dbReference type="Proteomes" id="UP000016932">
    <property type="component" value="Unassembled WGS sequence"/>
</dbReference>
<keyword evidence="2" id="KW-1185">Reference proteome</keyword>